<dbReference type="InterPro" id="IPR029063">
    <property type="entry name" value="SAM-dependent_MTases_sf"/>
</dbReference>
<evidence type="ECO:0000313" key="3">
    <source>
        <dbReference type="Proteomes" id="UP001642483"/>
    </source>
</evidence>
<comment type="caution">
    <text evidence="2">The sequence shown here is derived from an EMBL/GenBank/DDBJ whole genome shotgun (WGS) entry which is preliminary data.</text>
</comment>
<dbReference type="EMBL" id="CAWYQH010000141">
    <property type="protein sequence ID" value="CAK8693861.1"/>
    <property type="molecule type" value="Genomic_DNA"/>
</dbReference>
<sequence length="473" mass="53892">MLSNVEDLRNHLQASIIFLNQFKHLTDAYIIEYFTDSHWEKLPGSWRSFLDDLEPPDLAEQLLGEGIKNGRQTSVCPLSLLCFKRCSRLFALQRPALHCSNNATGQNKLLKHIYRKHVSPKKQHEISILAKVIEKTFLESNCSHVIDAGSGQGHLSRLLTLGYDLPVIALEREETFLEEARKFDVEAMNHVKKVCEKEGELRHPPMQVPTHVHCSLPPDEGAKHFIQKLSDATRKKVGGNSADNPHFMLTGLHACGDLSATMVRLFKESSSIKSLVSVSCCYMKLTTDSINNDACDVTRASQIYYPMSDYVGSIANHQLPYKARELSCHAIEDYRQRLKENGPHLKMHCYRAVLEVLLTRQHPDLIRVGARTVKKAYNLPFTEYVKRAFQRLNLPPCDVTMLCSSNIEEMLNDWRHLVTYFTLSLLLAPVIESIILMDRLLYLKENGFRSEISSIFEPLLSPRCFVIIATKES</sequence>
<accession>A0ABP0GQ24</accession>
<dbReference type="InterPro" id="IPR052220">
    <property type="entry name" value="METTL25"/>
</dbReference>
<proteinExistence type="predicted"/>
<dbReference type="Pfam" id="PF13679">
    <property type="entry name" value="Methyltransf_32"/>
    <property type="match status" value="1"/>
</dbReference>
<dbReference type="InterPro" id="IPR025714">
    <property type="entry name" value="Methyltranfer_dom"/>
</dbReference>
<organism evidence="2 3">
    <name type="scientific">Clavelina lepadiformis</name>
    <name type="common">Light-bulb sea squirt</name>
    <name type="synonym">Ascidia lepadiformis</name>
    <dbReference type="NCBI Taxonomy" id="159417"/>
    <lineage>
        <taxon>Eukaryota</taxon>
        <taxon>Metazoa</taxon>
        <taxon>Chordata</taxon>
        <taxon>Tunicata</taxon>
        <taxon>Ascidiacea</taxon>
        <taxon>Aplousobranchia</taxon>
        <taxon>Clavelinidae</taxon>
        <taxon>Clavelina</taxon>
    </lineage>
</organism>
<dbReference type="SUPFAM" id="SSF53335">
    <property type="entry name" value="S-adenosyl-L-methionine-dependent methyltransferases"/>
    <property type="match status" value="1"/>
</dbReference>
<protein>
    <recommendedName>
        <fullName evidence="1">Methyltransferase domain-containing protein</fullName>
    </recommendedName>
</protein>
<dbReference type="PANTHER" id="PTHR12496:SF2">
    <property type="entry name" value="METHYLTRANSFERASE-LIKE PROTEIN 25B"/>
    <property type="match status" value="1"/>
</dbReference>
<keyword evidence="3" id="KW-1185">Reference proteome</keyword>
<reference evidence="2 3" key="1">
    <citation type="submission" date="2024-02" db="EMBL/GenBank/DDBJ databases">
        <authorList>
            <person name="Daric V."/>
            <person name="Darras S."/>
        </authorList>
    </citation>
    <scope>NUCLEOTIDE SEQUENCE [LARGE SCALE GENOMIC DNA]</scope>
</reference>
<evidence type="ECO:0000313" key="2">
    <source>
        <dbReference type="EMBL" id="CAK8693861.1"/>
    </source>
</evidence>
<name>A0ABP0GQ24_CLALP</name>
<feature type="domain" description="Methyltransferase" evidence="1">
    <location>
        <begin position="121"/>
        <end position="287"/>
    </location>
</feature>
<dbReference type="Proteomes" id="UP001642483">
    <property type="component" value="Unassembled WGS sequence"/>
</dbReference>
<evidence type="ECO:0000259" key="1">
    <source>
        <dbReference type="Pfam" id="PF13679"/>
    </source>
</evidence>
<dbReference type="PANTHER" id="PTHR12496">
    <property type="entry name" value="CGI-41 METHYLTRANSFERASE"/>
    <property type="match status" value="1"/>
</dbReference>
<gene>
    <name evidence="2" type="ORF">CVLEPA_LOCUS27151</name>
</gene>